<dbReference type="CDD" id="cd02947">
    <property type="entry name" value="TRX_family"/>
    <property type="match status" value="1"/>
</dbReference>
<keyword evidence="6" id="KW-1185">Reference proteome</keyword>
<sequence length="156" mass="17553">MIERALMALGVLLGLWLAWCLIACAQRRLARPRAEDLEGPLTLLYFYTPSCGPCRLIQTPILETLVAEWREAVRVRAVDVTAEPEAATRYRVWTVPTTMWVDASGTVRAVNNGVATAETLRRQWLQLRRESDASAPRQPSRIAILRPSGGRDVKRE</sequence>
<accession>A0A212QNF0</accession>
<protein>
    <submittedName>
        <fullName evidence="5">Thiol-disulfide isomerase or thioredoxin</fullName>
    </submittedName>
</protein>
<keyword evidence="2" id="KW-0676">Redox-active center</keyword>
<dbReference type="Pfam" id="PF00085">
    <property type="entry name" value="Thioredoxin"/>
    <property type="match status" value="1"/>
</dbReference>
<dbReference type="GO" id="GO:0016853">
    <property type="term" value="F:isomerase activity"/>
    <property type="evidence" value="ECO:0007669"/>
    <property type="project" value="UniProtKB-KW"/>
</dbReference>
<feature type="domain" description="Thioredoxin" evidence="4">
    <location>
        <begin position="23"/>
        <end position="130"/>
    </location>
</feature>
<dbReference type="PANTHER" id="PTHR45663:SF11">
    <property type="entry name" value="GEO12009P1"/>
    <property type="match status" value="1"/>
</dbReference>
<evidence type="ECO:0000313" key="5">
    <source>
        <dbReference type="EMBL" id="SNB60883.1"/>
    </source>
</evidence>
<dbReference type="Proteomes" id="UP000197025">
    <property type="component" value="Unassembled WGS sequence"/>
</dbReference>
<dbReference type="OrthoDB" id="164580at2"/>
<feature type="region of interest" description="Disordered" evidence="3">
    <location>
        <begin position="130"/>
        <end position="156"/>
    </location>
</feature>
<gene>
    <name evidence="5" type="ORF">SAMN02746019_00026320</name>
</gene>
<evidence type="ECO:0000313" key="6">
    <source>
        <dbReference type="Proteomes" id="UP000197025"/>
    </source>
</evidence>
<dbReference type="InParanoid" id="A0A212QNF0"/>
<evidence type="ECO:0000256" key="3">
    <source>
        <dbReference type="SAM" id="MobiDB-lite"/>
    </source>
</evidence>
<keyword evidence="5" id="KW-0413">Isomerase</keyword>
<proteinExistence type="inferred from homology"/>
<dbReference type="PROSITE" id="PS51352">
    <property type="entry name" value="THIOREDOXIN_2"/>
    <property type="match status" value="1"/>
</dbReference>
<dbReference type="GO" id="GO:0015035">
    <property type="term" value="F:protein-disulfide reductase activity"/>
    <property type="evidence" value="ECO:0007669"/>
    <property type="project" value="TreeGrafter"/>
</dbReference>
<dbReference type="GO" id="GO:0005829">
    <property type="term" value="C:cytosol"/>
    <property type="evidence" value="ECO:0007669"/>
    <property type="project" value="TreeGrafter"/>
</dbReference>
<dbReference type="Gene3D" id="3.40.30.10">
    <property type="entry name" value="Glutaredoxin"/>
    <property type="match status" value="1"/>
</dbReference>
<reference evidence="6" key="1">
    <citation type="submission" date="2017-06" db="EMBL/GenBank/DDBJ databases">
        <authorList>
            <person name="Varghese N."/>
            <person name="Submissions S."/>
        </authorList>
    </citation>
    <scope>NUCLEOTIDE SEQUENCE [LARGE SCALE GENOMIC DNA]</scope>
    <source>
        <strain evidence="6">JAD2</strain>
    </source>
</reference>
<dbReference type="EMBL" id="FYEK01000012">
    <property type="protein sequence ID" value="SNB60883.1"/>
    <property type="molecule type" value="Genomic_DNA"/>
</dbReference>
<dbReference type="InterPro" id="IPR013766">
    <property type="entry name" value="Thioredoxin_domain"/>
</dbReference>
<comment type="similarity">
    <text evidence="1">Belongs to the thioredoxin family.</text>
</comment>
<dbReference type="AlphaFoldDB" id="A0A212QNF0"/>
<dbReference type="PANTHER" id="PTHR45663">
    <property type="entry name" value="GEO12009P1"/>
    <property type="match status" value="1"/>
</dbReference>
<dbReference type="SUPFAM" id="SSF52833">
    <property type="entry name" value="Thioredoxin-like"/>
    <property type="match status" value="1"/>
</dbReference>
<dbReference type="GO" id="GO:0045454">
    <property type="term" value="P:cell redox homeostasis"/>
    <property type="evidence" value="ECO:0007669"/>
    <property type="project" value="TreeGrafter"/>
</dbReference>
<dbReference type="RefSeq" id="WP_088570439.1">
    <property type="nucleotide sequence ID" value="NZ_FYEK01000012.1"/>
</dbReference>
<organism evidence="5 6">
    <name type="scientific">Thermoflexus hugenholtzii JAD2</name>
    <dbReference type="NCBI Taxonomy" id="877466"/>
    <lineage>
        <taxon>Bacteria</taxon>
        <taxon>Bacillati</taxon>
        <taxon>Chloroflexota</taxon>
        <taxon>Thermoflexia</taxon>
        <taxon>Thermoflexales</taxon>
        <taxon>Thermoflexaceae</taxon>
        <taxon>Thermoflexus</taxon>
    </lineage>
</organism>
<evidence type="ECO:0000259" key="4">
    <source>
        <dbReference type="PROSITE" id="PS51352"/>
    </source>
</evidence>
<dbReference type="InterPro" id="IPR036249">
    <property type="entry name" value="Thioredoxin-like_sf"/>
</dbReference>
<name>A0A212QNF0_9CHLR</name>
<evidence type="ECO:0000256" key="2">
    <source>
        <dbReference type="ARBA" id="ARBA00023284"/>
    </source>
</evidence>
<evidence type="ECO:0000256" key="1">
    <source>
        <dbReference type="ARBA" id="ARBA00008987"/>
    </source>
</evidence>